<sequence>MNFTSGDDSLKEEILDKLKDDVLSPICKELNTIWAELWDQSECEKRKNILASECQKEIQEFLQEILNNERKVRDDYITRIEDLLNEMNDLQKTLEIIIPYEDVESLPLHVMAACLNKKAEKYRILRNELIHQLNELSEKEASLCEKLGMVKCAIDSSEMSTKTKIKTLESHIAVLEQEKISRTVTFLEQRQIIINLYEEMGIKPLLNFEKELLKDEAIESFPLTTENLDKLNELKEKLEEQLKNCKEKIMEMKEKLSLLWNYLGESEEYKNNFISENTGYTVDVINAFQAEVSRCEIIKKENISKIVEKIREVLVEEWDRCLISKDEREKFRPFNINCFTEDLCDLHELEIKRLKKFYNDNEQIFILIQKHEKLFNKLLELENCSKNANRYHNRGGQLLQEEKERKLITKELPVVEEKLRSLLRKYEEDHGEPFTSFGVPVEVILDEQWNVHFDQKTIEKLSRKKIDKKRKTPLGKRVCTTPYTPLSANKVSRLNSEKITSASKATATATSTTTPCTAKSVTIRKKKGNEKDDVNATLILEPTTAINERTPGILRERNTSNKVGPVTPLKTTPAKISPPMWSPSVVKSPKTVPKQKSQCS</sequence>
<reference evidence="3" key="1">
    <citation type="submission" date="2007-04" db="EMBL/GenBank/DDBJ databases">
        <title>Annotation of Pediculus humanus corporis strain USDA.</title>
        <authorList>
            <person name="Kirkness E."/>
            <person name="Hannick L."/>
            <person name="Hass B."/>
            <person name="Bruggner R."/>
            <person name="Lawson D."/>
            <person name="Bidwell S."/>
            <person name="Joardar V."/>
            <person name="Caler E."/>
            <person name="Walenz B."/>
            <person name="Inman J."/>
            <person name="Schobel S."/>
            <person name="Galinsky K."/>
            <person name="Amedeo P."/>
            <person name="Strausberg R."/>
        </authorList>
    </citation>
    <scope>NUCLEOTIDE SEQUENCE</scope>
    <source>
        <strain evidence="3">USDA</strain>
    </source>
</reference>
<dbReference type="GeneID" id="8236763"/>
<dbReference type="OrthoDB" id="642895at2759"/>
<dbReference type="RefSeq" id="XP_002425108.1">
    <property type="nucleotide sequence ID" value="XM_002425063.1"/>
</dbReference>
<evidence type="ECO:0000256" key="2">
    <source>
        <dbReference type="SAM" id="MobiDB-lite"/>
    </source>
</evidence>
<evidence type="ECO:0000313" key="5">
    <source>
        <dbReference type="Proteomes" id="UP000009046"/>
    </source>
</evidence>
<dbReference type="Proteomes" id="UP000009046">
    <property type="component" value="Unassembled WGS sequence"/>
</dbReference>
<dbReference type="EnsemblMetazoa" id="PHUM174370-RA">
    <property type="protein sequence ID" value="PHUM174370-PA"/>
    <property type="gene ID" value="PHUM174370"/>
</dbReference>
<dbReference type="EMBL" id="DS235131">
    <property type="protein sequence ID" value="EEB12370.1"/>
    <property type="molecule type" value="Genomic_DNA"/>
</dbReference>
<reference evidence="4" key="3">
    <citation type="submission" date="2020-05" db="UniProtKB">
        <authorList>
            <consortium name="EnsemblMetazoa"/>
        </authorList>
    </citation>
    <scope>IDENTIFICATION</scope>
    <source>
        <strain evidence="4">USDA</strain>
    </source>
</reference>
<evidence type="ECO:0000313" key="4">
    <source>
        <dbReference type="EnsemblMetazoa" id="PHUM174370-PA"/>
    </source>
</evidence>
<dbReference type="eggNOG" id="KOG4302">
    <property type="taxonomic scope" value="Eukaryota"/>
</dbReference>
<dbReference type="GO" id="GO:1990023">
    <property type="term" value="C:mitotic spindle midzone"/>
    <property type="evidence" value="ECO:0007669"/>
    <property type="project" value="TreeGrafter"/>
</dbReference>
<feature type="coiled-coil region" evidence="1">
    <location>
        <begin position="119"/>
        <end position="146"/>
    </location>
</feature>
<dbReference type="Pfam" id="PF03999">
    <property type="entry name" value="MAP65_ASE1"/>
    <property type="match status" value="1"/>
</dbReference>
<dbReference type="PANTHER" id="PTHR19321:SF41">
    <property type="entry name" value="FASCETTO-RELATED"/>
    <property type="match status" value="1"/>
</dbReference>
<dbReference type="GO" id="GO:0008017">
    <property type="term" value="F:microtubule binding"/>
    <property type="evidence" value="ECO:0007669"/>
    <property type="project" value="InterPro"/>
</dbReference>
<dbReference type="AlphaFoldDB" id="E0VG64"/>
<accession>E0VG64</accession>
<dbReference type="GO" id="GO:0005737">
    <property type="term" value="C:cytoplasm"/>
    <property type="evidence" value="ECO:0007669"/>
    <property type="project" value="TreeGrafter"/>
</dbReference>
<evidence type="ECO:0000256" key="1">
    <source>
        <dbReference type="SAM" id="Coils"/>
    </source>
</evidence>
<dbReference type="GO" id="GO:0051256">
    <property type="term" value="P:mitotic spindle midzone assembly"/>
    <property type="evidence" value="ECO:0007669"/>
    <property type="project" value="TreeGrafter"/>
</dbReference>
<name>E0VG64_PEDHC</name>
<evidence type="ECO:0000313" key="3">
    <source>
        <dbReference type="EMBL" id="EEB12370.1"/>
    </source>
</evidence>
<dbReference type="Gene3D" id="1.20.58.1520">
    <property type="match status" value="1"/>
</dbReference>
<dbReference type="OMA" id="IDVQINC"/>
<keyword evidence="5" id="KW-1185">Reference proteome</keyword>
<keyword evidence="1" id="KW-0175">Coiled coil</keyword>
<proteinExistence type="predicted"/>
<reference evidence="3" key="2">
    <citation type="submission" date="2007-04" db="EMBL/GenBank/DDBJ databases">
        <title>The genome of the human body louse.</title>
        <authorList>
            <consortium name="The Human Body Louse Genome Consortium"/>
            <person name="Kirkness E."/>
            <person name="Walenz B."/>
            <person name="Hass B."/>
            <person name="Bruggner R."/>
            <person name="Strausberg R."/>
        </authorList>
    </citation>
    <scope>NUCLEOTIDE SEQUENCE</scope>
    <source>
        <strain evidence="3">USDA</strain>
    </source>
</reference>
<dbReference type="KEGG" id="phu:Phum_PHUM174370"/>
<feature type="coiled-coil region" evidence="1">
    <location>
        <begin position="221"/>
        <end position="255"/>
    </location>
</feature>
<feature type="region of interest" description="Disordered" evidence="2">
    <location>
        <begin position="558"/>
        <end position="600"/>
    </location>
</feature>
<gene>
    <name evidence="4" type="primary">8236763</name>
    <name evidence="3" type="ORF">Phum_PHUM174370</name>
</gene>
<feature type="coiled-coil region" evidence="1">
    <location>
        <begin position="51"/>
        <end position="93"/>
    </location>
</feature>
<dbReference type="STRING" id="121224.E0VG64"/>
<dbReference type="PANTHER" id="PTHR19321">
    <property type="entry name" value="PROTEIN REGULATOR OF CYTOKINESIS 1 PRC1-RELATED"/>
    <property type="match status" value="1"/>
</dbReference>
<protein>
    <submittedName>
        <fullName evidence="3 4">Paramyosin, putative</fullName>
    </submittedName>
</protein>
<dbReference type="CTD" id="8236763"/>
<dbReference type="HOGENOM" id="CLU_022964_1_0_1"/>
<dbReference type="FunCoup" id="E0VG64">
    <property type="interactions" value="1003"/>
</dbReference>
<dbReference type="InterPro" id="IPR007145">
    <property type="entry name" value="MAP65_Ase1_PRC1"/>
</dbReference>
<organism>
    <name type="scientific">Pediculus humanus subsp. corporis</name>
    <name type="common">Body louse</name>
    <dbReference type="NCBI Taxonomy" id="121224"/>
    <lineage>
        <taxon>Eukaryota</taxon>
        <taxon>Metazoa</taxon>
        <taxon>Ecdysozoa</taxon>
        <taxon>Arthropoda</taxon>
        <taxon>Hexapoda</taxon>
        <taxon>Insecta</taxon>
        <taxon>Pterygota</taxon>
        <taxon>Neoptera</taxon>
        <taxon>Paraneoptera</taxon>
        <taxon>Psocodea</taxon>
        <taxon>Troctomorpha</taxon>
        <taxon>Phthiraptera</taxon>
        <taxon>Anoplura</taxon>
        <taxon>Pediculidae</taxon>
        <taxon>Pediculus</taxon>
    </lineage>
</organism>
<dbReference type="VEuPathDB" id="VectorBase:PHUM174370"/>
<dbReference type="InParanoid" id="E0VG64"/>
<dbReference type="EMBL" id="AAZO01002019">
    <property type="status" value="NOT_ANNOTATED_CDS"/>
    <property type="molecule type" value="Genomic_DNA"/>
</dbReference>